<feature type="compositionally biased region" description="Basic and acidic residues" evidence="1">
    <location>
        <begin position="1"/>
        <end position="14"/>
    </location>
</feature>
<protein>
    <recommendedName>
        <fullName evidence="2">Retroviral polymerase SH3-like domain-containing protein</fullName>
    </recommendedName>
</protein>
<accession>A0ABQ8HKK5</accession>
<reference evidence="3 4" key="1">
    <citation type="submission" date="2021-02" db="EMBL/GenBank/DDBJ databases">
        <title>Plant Genome Project.</title>
        <authorList>
            <person name="Zhang R.-G."/>
        </authorList>
    </citation>
    <scope>NUCLEOTIDE SEQUENCE [LARGE SCALE GENOMIC DNA]</scope>
    <source>
        <tissue evidence="3">Leaves</tissue>
    </source>
</reference>
<proteinExistence type="predicted"/>
<dbReference type="Pfam" id="PF25597">
    <property type="entry name" value="SH3_retrovirus"/>
    <property type="match status" value="1"/>
</dbReference>
<comment type="caution">
    <text evidence="3">The sequence shown here is derived from an EMBL/GenBank/DDBJ whole genome shotgun (WGS) entry which is preliminary data.</text>
</comment>
<evidence type="ECO:0000313" key="4">
    <source>
        <dbReference type="Proteomes" id="UP000827721"/>
    </source>
</evidence>
<feature type="region of interest" description="Disordered" evidence="1">
    <location>
        <begin position="62"/>
        <end position="83"/>
    </location>
</feature>
<evidence type="ECO:0000313" key="3">
    <source>
        <dbReference type="EMBL" id="KAH7564895.1"/>
    </source>
</evidence>
<dbReference type="EMBL" id="JAFEMO010000009">
    <property type="protein sequence ID" value="KAH7564895.1"/>
    <property type="molecule type" value="Genomic_DNA"/>
</dbReference>
<gene>
    <name evidence="3" type="ORF">JRO89_XS09G0058800</name>
</gene>
<organism evidence="3 4">
    <name type="scientific">Xanthoceras sorbifolium</name>
    <dbReference type="NCBI Taxonomy" id="99658"/>
    <lineage>
        <taxon>Eukaryota</taxon>
        <taxon>Viridiplantae</taxon>
        <taxon>Streptophyta</taxon>
        <taxon>Embryophyta</taxon>
        <taxon>Tracheophyta</taxon>
        <taxon>Spermatophyta</taxon>
        <taxon>Magnoliopsida</taxon>
        <taxon>eudicotyledons</taxon>
        <taxon>Gunneridae</taxon>
        <taxon>Pentapetalae</taxon>
        <taxon>rosids</taxon>
        <taxon>malvids</taxon>
        <taxon>Sapindales</taxon>
        <taxon>Sapindaceae</taxon>
        <taxon>Xanthoceroideae</taxon>
        <taxon>Xanthoceras</taxon>
    </lineage>
</organism>
<feature type="domain" description="Retroviral polymerase SH3-like" evidence="2">
    <location>
        <begin position="29"/>
        <end position="63"/>
    </location>
</feature>
<feature type="region of interest" description="Disordered" evidence="1">
    <location>
        <begin position="1"/>
        <end position="24"/>
    </location>
</feature>
<evidence type="ECO:0000259" key="2">
    <source>
        <dbReference type="Pfam" id="PF25597"/>
    </source>
</evidence>
<name>A0ABQ8HKK5_9ROSI</name>
<dbReference type="InterPro" id="IPR057670">
    <property type="entry name" value="SH3_retrovirus"/>
</dbReference>
<keyword evidence="4" id="KW-1185">Reference proteome</keyword>
<sequence length="167" mass="18914">MERKENNNGREVHVNENPGRFRRAGRVKRDQFGYRFYDPVHKKLLRSRDVVFVKDQTIEDNDKVEKDVSSTNGDSTGLELVPPTPVARQVRDEGQVDEPDEDDALIEAGSEDKEDDIHQPAPTFVASLVPLRGSATTFNSKAWLSSNKSMAFLPFDPSNVMQFHMLP</sequence>
<evidence type="ECO:0000256" key="1">
    <source>
        <dbReference type="SAM" id="MobiDB-lite"/>
    </source>
</evidence>
<dbReference type="Proteomes" id="UP000827721">
    <property type="component" value="Unassembled WGS sequence"/>
</dbReference>